<organism evidence="2 3">
    <name type="scientific">Saccharospirillum mangrovi</name>
    <dbReference type="NCBI Taxonomy" id="2161747"/>
    <lineage>
        <taxon>Bacteria</taxon>
        <taxon>Pseudomonadati</taxon>
        <taxon>Pseudomonadota</taxon>
        <taxon>Gammaproteobacteria</taxon>
        <taxon>Oceanospirillales</taxon>
        <taxon>Saccharospirillaceae</taxon>
        <taxon>Saccharospirillum</taxon>
    </lineage>
</organism>
<evidence type="ECO:0000256" key="1">
    <source>
        <dbReference type="SAM" id="Phobius"/>
    </source>
</evidence>
<name>A0ABV8A3Q2_9GAMM</name>
<evidence type="ECO:0000313" key="2">
    <source>
        <dbReference type="EMBL" id="MFC3854010.1"/>
    </source>
</evidence>
<keyword evidence="1" id="KW-0472">Membrane</keyword>
<feature type="transmembrane region" description="Helical" evidence="1">
    <location>
        <begin position="110"/>
        <end position="134"/>
    </location>
</feature>
<comment type="caution">
    <text evidence="2">The sequence shown here is derived from an EMBL/GenBank/DDBJ whole genome shotgun (WGS) entry which is preliminary data.</text>
</comment>
<reference evidence="3" key="1">
    <citation type="journal article" date="2019" name="Int. J. Syst. Evol. Microbiol.">
        <title>The Global Catalogue of Microorganisms (GCM) 10K type strain sequencing project: providing services to taxonomists for standard genome sequencing and annotation.</title>
        <authorList>
            <consortium name="The Broad Institute Genomics Platform"/>
            <consortium name="The Broad Institute Genome Sequencing Center for Infectious Disease"/>
            <person name="Wu L."/>
            <person name="Ma J."/>
        </authorList>
    </citation>
    <scope>NUCLEOTIDE SEQUENCE [LARGE SCALE GENOMIC DNA]</scope>
    <source>
        <strain evidence="3">IBRC 10765</strain>
    </source>
</reference>
<dbReference type="Proteomes" id="UP001595617">
    <property type="component" value="Unassembled WGS sequence"/>
</dbReference>
<protein>
    <submittedName>
        <fullName evidence="2">DUF6691 family protein</fullName>
    </submittedName>
</protein>
<feature type="transmembrane region" description="Helical" evidence="1">
    <location>
        <begin position="47"/>
        <end position="65"/>
    </location>
</feature>
<feature type="transmembrane region" description="Helical" evidence="1">
    <location>
        <begin position="86"/>
        <end position="104"/>
    </location>
</feature>
<dbReference type="InterPro" id="IPR046513">
    <property type="entry name" value="DUF6691"/>
</dbReference>
<accession>A0ABV8A3Q2</accession>
<feature type="transmembrane region" description="Helical" evidence="1">
    <location>
        <begin position="7"/>
        <end position="27"/>
    </location>
</feature>
<keyword evidence="3" id="KW-1185">Reference proteome</keyword>
<dbReference type="EMBL" id="JBHRYR010000004">
    <property type="protein sequence ID" value="MFC3854010.1"/>
    <property type="molecule type" value="Genomic_DNA"/>
</dbReference>
<keyword evidence="1" id="KW-1133">Transmembrane helix</keyword>
<proteinExistence type="predicted"/>
<dbReference type="RefSeq" id="WP_380697862.1">
    <property type="nucleotide sequence ID" value="NZ_JBHRYR010000004.1"/>
</dbReference>
<gene>
    <name evidence="2" type="ORF">ACFOOG_14295</name>
</gene>
<keyword evidence="1" id="KW-0812">Transmembrane</keyword>
<evidence type="ECO:0000313" key="3">
    <source>
        <dbReference type="Proteomes" id="UP001595617"/>
    </source>
</evidence>
<sequence length="157" mass="16749">MQGILRLSAALAAGILFGFGLGVAQMIDPAKVINFLDVFGTWDPSLAFVMGGGLVVNAIFTPLILRRNRPVFAEIFRVPTKVEVDKRIVFGGLLFGAGWGLAGYCPGPMITSLSFADGSILTIFAAYVVGTFVTKKILAYQEERAHLKHAANEACVG</sequence>
<dbReference type="Pfam" id="PF20398">
    <property type="entry name" value="DUF6691"/>
    <property type="match status" value="1"/>
</dbReference>